<dbReference type="AlphaFoldDB" id="A0AAE0HDN3"/>
<dbReference type="EMBL" id="JAUEPN010000005">
    <property type="protein sequence ID" value="KAK3294420.1"/>
    <property type="molecule type" value="Genomic_DNA"/>
</dbReference>
<dbReference type="GO" id="GO:0016236">
    <property type="term" value="P:macroautophagy"/>
    <property type="evidence" value="ECO:0007669"/>
    <property type="project" value="TreeGrafter"/>
</dbReference>
<keyword evidence="4" id="KW-1185">Reference proteome</keyword>
<evidence type="ECO:0000256" key="1">
    <source>
        <dbReference type="SAM" id="SignalP"/>
    </source>
</evidence>
<proteinExistence type="predicted"/>
<gene>
    <name evidence="3" type="ORF">B0H64DRAFT_463304</name>
</gene>
<reference evidence="3" key="2">
    <citation type="submission" date="2023-06" db="EMBL/GenBank/DDBJ databases">
        <authorList>
            <consortium name="Lawrence Berkeley National Laboratory"/>
            <person name="Haridas S."/>
            <person name="Hensen N."/>
            <person name="Bonometti L."/>
            <person name="Westerberg I."/>
            <person name="Brannstrom I.O."/>
            <person name="Guillou S."/>
            <person name="Cros-Aarteil S."/>
            <person name="Calhoun S."/>
            <person name="Kuo A."/>
            <person name="Mondo S."/>
            <person name="Pangilinan J."/>
            <person name="Riley R."/>
            <person name="Labutti K."/>
            <person name="Andreopoulos B."/>
            <person name="Lipzen A."/>
            <person name="Chen C."/>
            <person name="Yanf M."/>
            <person name="Daum C."/>
            <person name="Ng V."/>
            <person name="Clum A."/>
            <person name="Steindorff A."/>
            <person name="Ohm R."/>
            <person name="Martin F."/>
            <person name="Silar P."/>
            <person name="Natvig D."/>
            <person name="Lalanne C."/>
            <person name="Gautier V."/>
            <person name="Ament-Velasquez S.L."/>
            <person name="Kruys A."/>
            <person name="Hutchinson M.I."/>
            <person name="Powell A.J."/>
            <person name="Barry K."/>
            <person name="Miller A.N."/>
            <person name="Grigoriev I.V."/>
            <person name="Debuchy R."/>
            <person name="Gladieux P."/>
            <person name="Thoren M.H."/>
            <person name="Johannesson H."/>
        </authorList>
    </citation>
    <scope>NUCLEOTIDE SEQUENCE</scope>
    <source>
        <strain evidence="3">CBS 168.71</strain>
    </source>
</reference>
<dbReference type="Pfam" id="PF02469">
    <property type="entry name" value="Fasciclin"/>
    <property type="match status" value="1"/>
</dbReference>
<dbReference type="PANTHER" id="PTHR10900">
    <property type="entry name" value="PERIOSTIN-RELATED"/>
    <property type="match status" value="1"/>
</dbReference>
<dbReference type="GO" id="GO:0000329">
    <property type="term" value="C:fungal-type vacuole membrane"/>
    <property type="evidence" value="ECO:0007669"/>
    <property type="project" value="TreeGrafter"/>
</dbReference>
<name>A0AAE0HDN3_9PEZI</name>
<sequence length="353" mass="36683">MKSPFNMATLYALALAALLSFTVLADPLLPVLQQEGFTEFARELQGAGGEVVLNACRNMIIYAPTNAALAQRGTCSLARRNDNTTAWKTQYAAPGQEDYGDKRRAEITTTPGAISRMNLLSHPQFVNLGPGQNSSIIEKNVPNAAFPVVLSGLGESVKVTGLDIPYDCGVIRPVSGLFTLPRPLSETLPFLGLDDALAALQETGLLSNFDNRASITFLAPDDSVFPDGISGEELAQVLRGHLLQGPPAYTPLLVDGATYTTLAGTTVTVTVEGPDFFIGGARILAGDAVIKNGVIHTIDKLVVASGTAATPTTPATGTGVNSPIATAAGVKSDPSSVYGLVSVAVAVAIGYIL</sequence>
<dbReference type="Gene3D" id="2.30.180.10">
    <property type="entry name" value="FAS1 domain"/>
    <property type="match status" value="1"/>
</dbReference>
<keyword evidence="1" id="KW-0732">Signal</keyword>
<dbReference type="Proteomes" id="UP001278766">
    <property type="component" value="Unassembled WGS sequence"/>
</dbReference>
<protein>
    <submittedName>
        <fullName evidence="3">FAS1 domain-containing protein</fullName>
    </submittedName>
</protein>
<evidence type="ECO:0000313" key="3">
    <source>
        <dbReference type="EMBL" id="KAK3294420.1"/>
    </source>
</evidence>
<accession>A0AAE0HDN3</accession>
<dbReference type="GeneID" id="87844537"/>
<evidence type="ECO:0000259" key="2">
    <source>
        <dbReference type="PROSITE" id="PS50213"/>
    </source>
</evidence>
<dbReference type="SMART" id="SM00554">
    <property type="entry name" value="FAS1"/>
    <property type="match status" value="1"/>
</dbReference>
<dbReference type="InterPro" id="IPR050904">
    <property type="entry name" value="Adhesion/Biosynth-related"/>
</dbReference>
<evidence type="ECO:0000313" key="4">
    <source>
        <dbReference type="Proteomes" id="UP001278766"/>
    </source>
</evidence>
<feature type="domain" description="FAS1" evidence="2">
    <location>
        <begin position="177"/>
        <end position="302"/>
    </location>
</feature>
<dbReference type="PANTHER" id="PTHR10900:SF77">
    <property type="entry name" value="FI19380P1"/>
    <property type="match status" value="1"/>
</dbReference>
<organism evidence="3 4">
    <name type="scientific">Chaetomium fimeti</name>
    <dbReference type="NCBI Taxonomy" id="1854472"/>
    <lineage>
        <taxon>Eukaryota</taxon>
        <taxon>Fungi</taxon>
        <taxon>Dikarya</taxon>
        <taxon>Ascomycota</taxon>
        <taxon>Pezizomycotina</taxon>
        <taxon>Sordariomycetes</taxon>
        <taxon>Sordariomycetidae</taxon>
        <taxon>Sordariales</taxon>
        <taxon>Chaetomiaceae</taxon>
        <taxon>Chaetomium</taxon>
    </lineage>
</organism>
<dbReference type="SUPFAM" id="SSF82153">
    <property type="entry name" value="FAS1 domain"/>
    <property type="match status" value="1"/>
</dbReference>
<feature type="signal peptide" evidence="1">
    <location>
        <begin position="1"/>
        <end position="25"/>
    </location>
</feature>
<comment type="caution">
    <text evidence="3">The sequence shown here is derived from an EMBL/GenBank/DDBJ whole genome shotgun (WGS) entry which is preliminary data.</text>
</comment>
<dbReference type="InterPro" id="IPR000782">
    <property type="entry name" value="FAS1_domain"/>
</dbReference>
<dbReference type="PROSITE" id="PS50213">
    <property type="entry name" value="FAS1"/>
    <property type="match status" value="1"/>
</dbReference>
<feature type="chain" id="PRO_5042100001" evidence="1">
    <location>
        <begin position="26"/>
        <end position="353"/>
    </location>
</feature>
<dbReference type="RefSeq" id="XP_062657934.1">
    <property type="nucleotide sequence ID" value="XM_062807589.1"/>
</dbReference>
<dbReference type="InterPro" id="IPR036378">
    <property type="entry name" value="FAS1_dom_sf"/>
</dbReference>
<reference evidence="3" key="1">
    <citation type="journal article" date="2023" name="Mol. Phylogenet. Evol.">
        <title>Genome-scale phylogeny and comparative genomics of the fungal order Sordariales.</title>
        <authorList>
            <person name="Hensen N."/>
            <person name="Bonometti L."/>
            <person name="Westerberg I."/>
            <person name="Brannstrom I.O."/>
            <person name="Guillou S."/>
            <person name="Cros-Aarteil S."/>
            <person name="Calhoun S."/>
            <person name="Haridas S."/>
            <person name="Kuo A."/>
            <person name="Mondo S."/>
            <person name="Pangilinan J."/>
            <person name="Riley R."/>
            <person name="LaButti K."/>
            <person name="Andreopoulos B."/>
            <person name="Lipzen A."/>
            <person name="Chen C."/>
            <person name="Yan M."/>
            <person name="Daum C."/>
            <person name="Ng V."/>
            <person name="Clum A."/>
            <person name="Steindorff A."/>
            <person name="Ohm R.A."/>
            <person name="Martin F."/>
            <person name="Silar P."/>
            <person name="Natvig D.O."/>
            <person name="Lalanne C."/>
            <person name="Gautier V."/>
            <person name="Ament-Velasquez S.L."/>
            <person name="Kruys A."/>
            <person name="Hutchinson M.I."/>
            <person name="Powell A.J."/>
            <person name="Barry K."/>
            <person name="Miller A.N."/>
            <person name="Grigoriev I.V."/>
            <person name="Debuchy R."/>
            <person name="Gladieux P."/>
            <person name="Hiltunen Thoren M."/>
            <person name="Johannesson H."/>
        </authorList>
    </citation>
    <scope>NUCLEOTIDE SEQUENCE</scope>
    <source>
        <strain evidence="3">CBS 168.71</strain>
    </source>
</reference>